<dbReference type="EMBL" id="BKCJ011031918">
    <property type="protein sequence ID" value="GFC71110.1"/>
    <property type="molecule type" value="Genomic_DNA"/>
</dbReference>
<evidence type="ECO:0000313" key="1">
    <source>
        <dbReference type="EMBL" id="GFC71110.1"/>
    </source>
</evidence>
<proteinExistence type="predicted"/>
<protein>
    <submittedName>
        <fullName evidence="1">Uncharacterized protein</fullName>
    </submittedName>
</protein>
<comment type="caution">
    <text evidence="1">The sequence shown here is derived from an EMBL/GenBank/DDBJ whole genome shotgun (WGS) entry which is preliminary data.</text>
</comment>
<accession>A0A699QJS0</accession>
<gene>
    <name evidence="1" type="ORF">Tci_843080</name>
</gene>
<reference evidence="1" key="1">
    <citation type="journal article" date="2019" name="Sci. Rep.">
        <title>Draft genome of Tanacetum cinerariifolium, the natural source of mosquito coil.</title>
        <authorList>
            <person name="Yamashiro T."/>
            <person name="Shiraishi A."/>
            <person name="Satake H."/>
            <person name="Nakayama K."/>
        </authorList>
    </citation>
    <scope>NUCLEOTIDE SEQUENCE</scope>
</reference>
<name>A0A699QJS0_TANCI</name>
<sequence>MYKLNQRKVRDNPEEYFSNHKIVEVVRIITEQQHGLDYMEQIIAMGESNRPDIFSEADFKYFNKNDIEDMYYLCLNKKVNFRENKLMNSLMKFIKNRVIWETVHDFQLEIESYQIRINLTAPTLIFSDVEARDPYSIVDKPSTGLIYLNIKE</sequence>
<dbReference type="AlphaFoldDB" id="A0A699QJS0"/>
<organism evidence="1">
    <name type="scientific">Tanacetum cinerariifolium</name>
    <name type="common">Dalmatian daisy</name>
    <name type="synonym">Chrysanthemum cinerariifolium</name>
    <dbReference type="NCBI Taxonomy" id="118510"/>
    <lineage>
        <taxon>Eukaryota</taxon>
        <taxon>Viridiplantae</taxon>
        <taxon>Streptophyta</taxon>
        <taxon>Embryophyta</taxon>
        <taxon>Tracheophyta</taxon>
        <taxon>Spermatophyta</taxon>
        <taxon>Magnoliopsida</taxon>
        <taxon>eudicotyledons</taxon>
        <taxon>Gunneridae</taxon>
        <taxon>Pentapetalae</taxon>
        <taxon>asterids</taxon>
        <taxon>campanulids</taxon>
        <taxon>Asterales</taxon>
        <taxon>Asteraceae</taxon>
        <taxon>Asteroideae</taxon>
        <taxon>Anthemideae</taxon>
        <taxon>Anthemidinae</taxon>
        <taxon>Tanacetum</taxon>
    </lineage>
</organism>